<feature type="compositionally biased region" description="Polar residues" evidence="1">
    <location>
        <begin position="476"/>
        <end position="493"/>
    </location>
</feature>
<evidence type="ECO:0000313" key="4">
    <source>
        <dbReference type="Proteomes" id="UP000765509"/>
    </source>
</evidence>
<feature type="compositionally biased region" description="Low complexity" evidence="1">
    <location>
        <begin position="18"/>
        <end position="29"/>
    </location>
</feature>
<feature type="compositionally biased region" description="Low complexity" evidence="1">
    <location>
        <begin position="383"/>
        <end position="394"/>
    </location>
</feature>
<dbReference type="OrthoDB" id="2502783at2759"/>
<dbReference type="PANTHER" id="PTHR14625">
    <property type="entry name" value="MICROCEPHALIN"/>
    <property type="match status" value="1"/>
</dbReference>
<feature type="compositionally biased region" description="Polar residues" evidence="1">
    <location>
        <begin position="617"/>
        <end position="638"/>
    </location>
</feature>
<feature type="compositionally biased region" description="Low complexity" evidence="1">
    <location>
        <begin position="1"/>
        <end position="11"/>
    </location>
</feature>
<feature type="region of interest" description="Disordered" evidence="1">
    <location>
        <begin position="353"/>
        <end position="499"/>
    </location>
</feature>
<feature type="compositionally biased region" description="Polar residues" evidence="1">
    <location>
        <begin position="532"/>
        <end position="555"/>
    </location>
</feature>
<dbReference type="EMBL" id="AVOT02017697">
    <property type="protein sequence ID" value="MBW0504032.1"/>
    <property type="molecule type" value="Genomic_DNA"/>
</dbReference>
<reference evidence="3" key="1">
    <citation type="submission" date="2021-03" db="EMBL/GenBank/DDBJ databases">
        <title>Draft genome sequence of rust myrtle Austropuccinia psidii MF-1, a brazilian biotype.</title>
        <authorList>
            <person name="Quecine M.C."/>
            <person name="Pachon D.M.R."/>
            <person name="Bonatelli M.L."/>
            <person name="Correr F.H."/>
            <person name="Franceschini L.M."/>
            <person name="Leite T.F."/>
            <person name="Margarido G.R.A."/>
            <person name="Almeida C.A."/>
            <person name="Ferrarezi J.A."/>
            <person name="Labate C.A."/>
        </authorList>
    </citation>
    <scope>NUCLEOTIDE SEQUENCE</scope>
    <source>
        <strain evidence="3">MF-1</strain>
    </source>
</reference>
<feature type="region of interest" description="Disordered" evidence="1">
    <location>
        <begin position="1"/>
        <end position="117"/>
    </location>
</feature>
<gene>
    <name evidence="3" type="ORF">O181_043747</name>
</gene>
<feature type="compositionally biased region" description="Low complexity" evidence="1">
    <location>
        <begin position="562"/>
        <end position="600"/>
    </location>
</feature>
<evidence type="ECO:0000259" key="2">
    <source>
        <dbReference type="PROSITE" id="PS50172"/>
    </source>
</evidence>
<sequence length="1224" mass="133244">MNPKNSNFNTKNSKKSIKTTSKTKSSTSNAARMIKTRSMTCADKNSNVSLNPNLSTNSDKILKSKSKINQTLKTTTTTTASSSIGSSSKSFNESSSSDHPNSNLQDQNAQEQITQAQDQNARVLITQAQDHNAQEKTAQAQDQNQSQNQIEALTCLDPSSSSDPIDQAPSINNPPAAAASNLHVKLKPISNHPISSDLPSAFHPTCSIVPSSSSSKLTESSAITKKKYQGKRLFEDINNPSQDIFSFLDNPSRPNKPIIKPTTRPVFESSQPLFIRNNRIPSDPDLSKRKHRILASNKLLAGSKPQMKKLKPNSPQSALKSKKIKSSNQLISKPNSIKSNLFKSKEINLQSTSTLNSNSDLDSTLSKLSHRESHLESNSNPQTNSSTGTSSLNLPKNLPTASSPPRVPSTCSNLLPSNQLSPVKRAYEPTTIQPVPPLPSSTTSTTTSNLKTHNSDQESSLDDIDFLSPKKKIKSRSLQENTTNHSIITSKPQSIHDQDLNPQTLFHQPAQSSIDFSKDQHFILHHQNQPSQSNFQLSNHLNNHTSTLESDTCQPTKDDDLSSTLSSPLSSPLSSLPESYQSSPSNSSTSQLSPPTEHISVSSSISTIPLIIPTPSQHQTDSIPNNHTQSSSLTSKPSIPQPDGKIFTSPKPSQKIIPIRSSPIKYPTLPTSIPILKTNPFTLSQQSNTTLKSHQPVQPALPSPVANLPKRPSMLPRRALKPSMGTSQPLTFNIIPSLDAIVEASPEKRPVRDALSATSLNRSRGLGLPEKVIFTGGIKAKGAELFSLSETPNPSSLPFITTNLPKPTHQKLVIHTNQNRENQEPLKPQSDLNGPTEDDDLASGDTSNTSLESQRSMTSNLSSSSSNSTHRGNISPDTQERLAKLQSMLTKMSKPDNMTTSKSLSTGLHQVSATYEEYEVPIKDENDRVSSSRARRRSSSVPASSSLSRSISNNSKSSQLSNNNQSSETRGRTQSKLPVQRRVSNILPSALLDFQDDHPSSSTNSLQYPSGRPEKIKKSSPLKDVVAFVDVRTAEGDDAGKIFVEMLKSLGAKVVSRATFPLTHIIFKAGKQATIDRWFLHPRPKPFLVGIGWVVRCREVLSKVNETPYAIDINSSQAPLNLSNAGFDGGLKGVSVCGGGGSGNRRKSMEPKALSLLNSGLQYNHLNNDTRHVLSRSCINKSTTMARNIDPTKLLEESIDRARRKSLQFLPKVGSPLANKVFEL</sequence>
<feature type="compositionally biased region" description="Polar residues" evidence="1">
    <location>
        <begin position="98"/>
        <end position="117"/>
    </location>
</feature>
<feature type="region of interest" description="Disordered" evidence="1">
    <location>
        <begin position="156"/>
        <end position="176"/>
    </location>
</feature>
<dbReference type="InterPro" id="IPR001357">
    <property type="entry name" value="BRCT_dom"/>
</dbReference>
<feature type="compositionally biased region" description="Low complexity" evidence="1">
    <location>
        <begin position="353"/>
        <end position="367"/>
    </location>
</feature>
<protein>
    <recommendedName>
        <fullName evidence="2">BRCT domain-containing protein</fullName>
    </recommendedName>
</protein>
<dbReference type="Gene3D" id="3.40.50.10190">
    <property type="entry name" value="BRCT domain"/>
    <property type="match status" value="1"/>
</dbReference>
<dbReference type="InterPro" id="IPR036420">
    <property type="entry name" value="BRCT_dom_sf"/>
</dbReference>
<feature type="region of interest" description="Disordered" evidence="1">
    <location>
        <begin position="532"/>
        <end position="600"/>
    </location>
</feature>
<accession>A0A9Q3DQF8</accession>
<feature type="region of interest" description="Disordered" evidence="1">
    <location>
        <begin position="816"/>
        <end position="877"/>
    </location>
</feature>
<dbReference type="SUPFAM" id="SSF52113">
    <property type="entry name" value="BRCT domain"/>
    <property type="match status" value="1"/>
</dbReference>
<evidence type="ECO:0000313" key="3">
    <source>
        <dbReference type="EMBL" id="MBW0504032.1"/>
    </source>
</evidence>
<feature type="domain" description="BRCT" evidence="2">
    <location>
        <begin position="1017"/>
        <end position="1111"/>
    </location>
</feature>
<dbReference type="InterPro" id="IPR022047">
    <property type="entry name" value="Microcephalin-like"/>
</dbReference>
<dbReference type="GO" id="GO:0000278">
    <property type="term" value="P:mitotic cell cycle"/>
    <property type="evidence" value="ECO:0007669"/>
    <property type="project" value="TreeGrafter"/>
</dbReference>
<feature type="compositionally biased region" description="Polar residues" evidence="1">
    <location>
        <begin position="399"/>
        <end position="421"/>
    </location>
</feature>
<feature type="region of interest" description="Disordered" evidence="1">
    <location>
        <begin position="922"/>
        <end position="980"/>
    </location>
</feature>
<name>A0A9Q3DQF8_9BASI</name>
<dbReference type="PROSITE" id="PS50172">
    <property type="entry name" value="BRCT"/>
    <property type="match status" value="1"/>
</dbReference>
<dbReference type="CDD" id="cd17716">
    <property type="entry name" value="BRCT_microcephalin_rpt1"/>
    <property type="match status" value="1"/>
</dbReference>
<comment type="caution">
    <text evidence="3">The sequence shown here is derived from an EMBL/GenBank/DDBJ whole genome shotgun (WGS) entry which is preliminary data.</text>
</comment>
<feature type="compositionally biased region" description="Low complexity" evidence="1">
    <location>
        <begin position="939"/>
        <end position="967"/>
    </location>
</feature>
<evidence type="ECO:0000256" key="1">
    <source>
        <dbReference type="SAM" id="MobiDB-lite"/>
    </source>
</evidence>
<feature type="region of interest" description="Disordered" evidence="1">
    <location>
        <begin position="612"/>
        <end position="657"/>
    </location>
</feature>
<dbReference type="PANTHER" id="PTHR14625:SF3">
    <property type="entry name" value="MICROCEPHALIN"/>
    <property type="match status" value="1"/>
</dbReference>
<feature type="region of interest" description="Disordered" evidence="1">
    <location>
        <begin position="993"/>
        <end position="1017"/>
    </location>
</feature>
<feature type="compositionally biased region" description="Low complexity" evidence="1">
    <location>
        <begin position="853"/>
        <end position="868"/>
    </location>
</feature>
<feature type="compositionally biased region" description="Low complexity" evidence="1">
    <location>
        <begin position="74"/>
        <end position="97"/>
    </location>
</feature>
<proteinExistence type="predicted"/>
<feature type="region of interest" description="Disordered" evidence="1">
    <location>
        <begin position="298"/>
        <end position="332"/>
    </location>
</feature>
<dbReference type="AlphaFoldDB" id="A0A9Q3DQF8"/>
<keyword evidence="4" id="KW-1185">Reference proteome</keyword>
<feature type="compositionally biased region" description="Polar residues" evidence="1">
    <location>
        <begin position="37"/>
        <end position="59"/>
    </location>
</feature>
<dbReference type="Proteomes" id="UP000765509">
    <property type="component" value="Unassembled WGS sequence"/>
</dbReference>
<organism evidence="3 4">
    <name type="scientific">Austropuccinia psidii MF-1</name>
    <dbReference type="NCBI Taxonomy" id="1389203"/>
    <lineage>
        <taxon>Eukaryota</taxon>
        <taxon>Fungi</taxon>
        <taxon>Dikarya</taxon>
        <taxon>Basidiomycota</taxon>
        <taxon>Pucciniomycotina</taxon>
        <taxon>Pucciniomycetes</taxon>
        <taxon>Pucciniales</taxon>
        <taxon>Sphaerophragmiaceae</taxon>
        <taxon>Austropuccinia</taxon>
    </lineage>
</organism>